<feature type="domain" description="Trehalose synthase N-terminal" evidence="8">
    <location>
        <begin position="13"/>
        <end position="164"/>
    </location>
</feature>
<evidence type="ECO:0000313" key="10">
    <source>
        <dbReference type="Proteomes" id="UP000198215"/>
    </source>
</evidence>
<comment type="similarity">
    <text evidence="1">Belongs to the glycosyltransferase group 1 family. Glycosyltransferase 4 subfamily.</text>
</comment>
<dbReference type="PANTHER" id="PTHR47779:SF1">
    <property type="entry name" value="SYNTHASE (CCG-9), PUTATIVE (AFU_ORTHOLOGUE AFUA_3G12100)-RELATED"/>
    <property type="match status" value="1"/>
</dbReference>
<name>A0A1C5HDC7_9ACTN</name>
<dbReference type="Pfam" id="PF21269">
    <property type="entry name" value="TreT_GT1"/>
    <property type="match status" value="1"/>
</dbReference>
<reference evidence="10" key="1">
    <citation type="submission" date="2016-06" db="EMBL/GenBank/DDBJ databases">
        <authorList>
            <person name="Varghese N."/>
            <person name="Submissions Spin"/>
        </authorList>
    </citation>
    <scope>NUCLEOTIDE SEQUENCE [LARGE SCALE GENOMIC DNA]</scope>
    <source>
        <strain evidence="10">DSM 45161</strain>
    </source>
</reference>
<dbReference type="AlphaFoldDB" id="A0A1C5HDC7"/>
<feature type="domain" description="Glycosyl transferase family 1" evidence="7">
    <location>
        <begin position="220"/>
        <end position="396"/>
    </location>
</feature>
<evidence type="ECO:0000256" key="2">
    <source>
        <dbReference type="ARBA" id="ARBA00011738"/>
    </source>
</evidence>
<dbReference type="Gene3D" id="3.40.50.2000">
    <property type="entry name" value="Glycogen Phosphorylase B"/>
    <property type="match status" value="2"/>
</dbReference>
<keyword evidence="5" id="KW-0808">Transferase</keyword>
<dbReference type="GO" id="GO:0016757">
    <property type="term" value="F:glycosyltransferase activity"/>
    <property type="evidence" value="ECO:0007669"/>
    <property type="project" value="UniProtKB-KW"/>
</dbReference>
<dbReference type="SUPFAM" id="SSF53756">
    <property type="entry name" value="UDP-Glycosyltransferase/glycogen phosphorylase"/>
    <property type="match status" value="1"/>
</dbReference>
<evidence type="ECO:0000259" key="8">
    <source>
        <dbReference type="Pfam" id="PF21269"/>
    </source>
</evidence>
<evidence type="ECO:0000259" key="7">
    <source>
        <dbReference type="Pfam" id="PF00534"/>
    </source>
</evidence>
<protein>
    <submittedName>
        <fullName evidence="9">Trehalose synthase</fullName>
    </submittedName>
</protein>
<dbReference type="InterPro" id="IPR049438">
    <property type="entry name" value="TreT_GT1"/>
</dbReference>
<dbReference type="EMBL" id="LT607753">
    <property type="protein sequence ID" value="SCG43980.1"/>
    <property type="molecule type" value="Genomic_DNA"/>
</dbReference>
<dbReference type="GO" id="GO:0006006">
    <property type="term" value="P:glucose metabolic process"/>
    <property type="evidence" value="ECO:0007669"/>
    <property type="project" value="UniProtKB-KW"/>
</dbReference>
<keyword evidence="6" id="KW-0119">Carbohydrate metabolism</keyword>
<gene>
    <name evidence="9" type="ORF">GA0070614_1153</name>
</gene>
<evidence type="ECO:0000256" key="1">
    <source>
        <dbReference type="ARBA" id="ARBA00009481"/>
    </source>
</evidence>
<evidence type="ECO:0000256" key="4">
    <source>
        <dbReference type="ARBA" id="ARBA00022676"/>
    </source>
</evidence>
<evidence type="ECO:0000256" key="5">
    <source>
        <dbReference type="ARBA" id="ARBA00022679"/>
    </source>
</evidence>
<dbReference type="InterPro" id="IPR052078">
    <property type="entry name" value="Trehalose_Metab_GTase"/>
</dbReference>
<proteinExistence type="inferred from homology"/>
<dbReference type="Pfam" id="PF00534">
    <property type="entry name" value="Glycos_transf_1"/>
    <property type="match status" value="1"/>
</dbReference>
<sequence>MTPPPTGRGRVLHVNATATGGGVAELLHGLVPAQTTAGTPTGWAVIAGDHDFFRTTKNLHHLLHGTGDAGGLDARAVAHYRAVLAPQARWLAGQVAPGDLLVLHDPQTLGLAPALAAAGARVIWHCHIGTIRPGADGPALVWDTFATDLAAVEGVVTTLPEFAPPSVAAHRRHVVPPAVDPDGPKNRPLSPDIVAATLAATGLVGGRPAADAVATVEQDRPLPPGVRVVAQVARWDPLKDMTGVVRLVPDLPDDVHLVLAGVDPTEIPDDPEGRRVLDEVRAARDAMAGPDRARVHLLLTSLRDETRAALLINAVQRRADVVVHKSLEEGFGLAVTEAMVKRRAVVAADVGGIRRQIEHDRTGLLVDPTNRAAVLAALRRLLAEPSLRHRLGAAAADVVAERFTMARLVRDYRTIVDRRAPRPAVAGPIVEEAR</sequence>
<keyword evidence="10" id="KW-1185">Reference proteome</keyword>
<comment type="subunit">
    <text evidence="2">Homodimer.</text>
</comment>
<dbReference type="InterPro" id="IPR001296">
    <property type="entry name" value="Glyco_trans_1"/>
</dbReference>
<evidence type="ECO:0000256" key="6">
    <source>
        <dbReference type="ARBA" id="ARBA00023277"/>
    </source>
</evidence>
<evidence type="ECO:0000256" key="3">
    <source>
        <dbReference type="ARBA" id="ARBA00022526"/>
    </source>
</evidence>
<accession>A0A1C5HDC7</accession>
<organism evidence="9 10">
    <name type="scientific">Micromonospora coxensis</name>
    <dbReference type="NCBI Taxonomy" id="356852"/>
    <lineage>
        <taxon>Bacteria</taxon>
        <taxon>Bacillati</taxon>
        <taxon>Actinomycetota</taxon>
        <taxon>Actinomycetes</taxon>
        <taxon>Micromonosporales</taxon>
        <taxon>Micromonosporaceae</taxon>
        <taxon>Micromonospora</taxon>
    </lineage>
</organism>
<evidence type="ECO:0000313" key="9">
    <source>
        <dbReference type="EMBL" id="SCG43980.1"/>
    </source>
</evidence>
<dbReference type="PANTHER" id="PTHR47779">
    <property type="entry name" value="SYNTHASE (CCG-9), PUTATIVE (AFU_ORTHOLOGUE AFUA_3G12100)-RELATED"/>
    <property type="match status" value="1"/>
</dbReference>
<keyword evidence="3" id="KW-0313">Glucose metabolism</keyword>
<dbReference type="Proteomes" id="UP000198215">
    <property type="component" value="Chromosome I"/>
</dbReference>
<keyword evidence="4" id="KW-0328">Glycosyltransferase</keyword>